<name>A0ABP7GSF5_9FLAO</name>
<evidence type="ECO:0008006" key="4">
    <source>
        <dbReference type="Google" id="ProtNLM"/>
    </source>
</evidence>
<dbReference type="RefSeq" id="WP_345145420.1">
    <property type="nucleotide sequence ID" value="NZ_BAABDU010000004.1"/>
</dbReference>
<proteinExistence type="predicted"/>
<organism evidence="2 3">
    <name type="scientific">Flavobacterium ginsengiterrae</name>
    <dbReference type="NCBI Taxonomy" id="871695"/>
    <lineage>
        <taxon>Bacteria</taxon>
        <taxon>Pseudomonadati</taxon>
        <taxon>Bacteroidota</taxon>
        <taxon>Flavobacteriia</taxon>
        <taxon>Flavobacteriales</taxon>
        <taxon>Flavobacteriaceae</taxon>
        <taxon>Flavobacterium</taxon>
    </lineage>
</organism>
<evidence type="ECO:0000313" key="2">
    <source>
        <dbReference type="EMBL" id="GAA3773461.1"/>
    </source>
</evidence>
<evidence type="ECO:0000313" key="3">
    <source>
        <dbReference type="Proteomes" id="UP001500748"/>
    </source>
</evidence>
<accession>A0ABP7GSF5</accession>
<comment type="caution">
    <text evidence="2">The sequence shown here is derived from an EMBL/GenBank/DDBJ whole genome shotgun (WGS) entry which is preliminary data.</text>
</comment>
<keyword evidence="1" id="KW-1133">Transmembrane helix</keyword>
<dbReference type="EMBL" id="BAABDU010000004">
    <property type="protein sequence ID" value="GAA3773461.1"/>
    <property type="molecule type" value="Genomic_DNA"/>
</dbReference>
<dbReference type="Proteomes" id="UP001500748">
    <property type="component" value="Unassembled WGS sequence"/>
</dbReference>
<evidence type="ECO:0000256" key="1">
    <source>
        <dbReference type="SAM" id="Phobius"/>
    </source>
</evidence>
<gene>
    <name evidence="2" type="ORF">GCM10022423_30000</name>
</gene>
<dbReference type="Pfam" id="PF16872">
    <property type="entry name" value="putAbiC"/>
    <property type="match status" value="1"/>
</dbReference>
<keyword evidence="1" id="KW-0812">Transmembrane</keyword>
<dbReference type="InterPro" id="IPR031709">
    <property type="entry name" value="PutAbiC"/>
</dbReference>
<keyword evidence="3" id="KW-1185">Reference proteome</keyword>
<reference evidence="3" key="1">
    <citation type="journal article" date="2019" name="Int. J. Syst. Evol. Microbiol.">
        <title>The Global Catalogue of Microorganisms (GCM) 10K type strain sequencing project: providing services to taxonomists for standard genome sequencing and annotation.</title>
        <authorList>
            <consortium name="The Broad Institute Genomics Platform"/>
            <consortium name="The Broad Institute Genome Sequencing Center for Infectious Disease"/>
            <person name="Wu L."/>
            <person name="Ma J."/>
        </authorList>
    </citation>
    <scope>NUCLEOTIDE SEQUENCE [LARGE SCALE GENOMIC DNA]</scope>
    <source>
        <strain evidence="3">JCM 17337</strain>
    </source>
</reference>
<sequence>MRKICKRYWPLILVIAVYLICLTIYFCNFHSGFSKEKGEWGTFGDFFGGTLSPLIGIISIILTYDVIKNQSQETKQSEFKNIFQILFDGIPEKENIIETKKRIAKKGVVTLVGQKALFRINKDIEAVYQAEKRKKSNTNIPNIDIFKKSFWTVYDNINGSSSPFMKILHNCLKAIDNHCLEERQEAYSSLLRAQLHKDELIFIFYNAISSEDFSDFKKRVEKYSILKDLVDYKFPDGIQDLRELYNASAFIEDKKVRTKIEHHNTVFSFELNFTFNKK</sequence>
<feature type="transmembrane region" description="Helical" evidence="1">
    <location>
        <begin position="7"/>
        <end position="26"/>
    </location>
</feature>
<feature type="transmembrane region" description="Helical" evidence="1">
    <location>
        <begin position="46"/>
        <end position="67"/>
    </location>
</feature>
<keyword evidence="1" id="KW-0472">Membrane</keyword>
<protein>
    <recommendedName>
        <fullName evidence="4">Phage abortive infection protein</fullName>
    </recommendedName>
</protein>